<feature type="compositionally biased region" description="Low complexity" evidence="1">
    <location>
        <begin position="96"/>
        <end position="111"/>
    </location>
</feature>
<dbReference type="GeneID" id="27710804"/>
<name>A0A0D2K111_9EURO</name>
<evidence type="ECO:0000256" key="1">
    <source>
        <dbReference type="SAM" id="MobiDB-lite"/>
    </source>
</evidence>
<feature type="region of interest" description="Disordered" evidence="1">
    <location>
        <begin position="87"/>
        <end position="153"/>
    </location>
</feature>
<evidence type="ECO:0000313" key="3">
    <source>
        <dbReference type="Proteomes" id="UP000053411"/>
    </source>
</evidence>
<evidence type="ECO:0000313" key="2">
    <source>
        <dbReference type="EMBL" id="KIX99482.1"/>
    </source>
</evidence>
<dbReference type="Proteomes" id="UP000053411">
    <property type="component" value="Unassembled WGS sequence"/>
</dbReference>
<accession>A0A0D2K111</accession>
<sequence length="521" mass="59130">MARKRRQWSAAETRELYNVLDESARKGSTPFAQLMRTLEQQLLKSLKKGESRLSEKQVKTKLQGLGKMAGVSAEKLVSEWPRHRPQFAAKTHHQQSASPSSRASTLRSRSSGTPQGAEQPSPDSPSPATNDVPAPAADDPISHSRGNSSQSVFRQFRKEDTPLPPEPYESDVTRSILYSAKIPKYDSFDHALTKAWEHSGKCRLYDDDYTIKEVAHYHLGEPVLDTERGVEAFCQGFPIAHLTWSNFTRASLRLGEMLCGMWDRGFVETTLNVLLADPFMNTQIVLRAFAGMAIFVWVFVDQDCLWRYDLPSPIPKPIINGNVLRFCEQYLPLFTESIKREEKLTYLDLVIKPMIPGLARQFAQDLFDVFKSICAPPAPPQQVEPWKHSTTESQEASDGGLSEHRQHYQMEALHQFEQSFLKSLELAFMMRRAENEKYQMEYPKIGASFNHESMTPADKISDGRKLTRGNRVALCLCPTLWQTWGPPQDRKRQCIHKALVMVEGLGRDETSQGYPRVVDLG</sequence>
<feature type="compositionally biased region" description="Polar residues" evidence="1">
    <location>
        <begin position="144"/>
        <end position="153"/>
    </location>
</feature>
<organism evidence="2 3">
    <name type="scientific">Fonsecaea multimorphosa CBS 102226</name>
    <dbReference type="NCBI Taxonomy" id="1442371"/>
    <lineage>
        <taxon>Eukaryota</taxon>
        <taxon>Fungi</taxon>
        <taxon>Dikarya</taxon>
        <taxon>Ascomycota</taxon>
        <taxon>Pezizomycotina</taxon>
        <taxon>Eurotiomycetes</taxon>
        <taxon>Chaetothyriomycetidae</taxon>
        <taxon>Chaetothyriales</taxon>
        <taxon>Herpotrichiellaceae</taxon>
        <taxon>Fonsecaea</taxon>
    </lineage>
</organism>
<proteinExistence type="predicted"/>
<reference evidence="2 3" key="1">
    <citation type="submission" date="2015-01" db="EMBL/GenBank/DDBJ databases">
        <title>The Genome Sequence of Fonsecaea multimorphosa CBS 102226.</title>
        <authorList>
            <consortium name="The Broad Institute Genomics Platform"/>
            <person name="Cuomo C."/>
            <person name="de Hoog S."/>
            <person name="Gorbushina A."/>
            <person name="Stielow B."/>
            <person name="Teixiera M."/>
            <person name="Abouelleil A."/>
            <person name="Chapman S.B."/>
            <person name="Priest M."/>
            <person name="Young S.K."/>
            <person name="Wortman J."/>
            <person name="Nusbaum C."/>
            <person name="Birren B."/>
        </authorList>
    </citation>
    <scope>NUCLEOTIDE SEQUENCE [LARGE SCALE GENOMIC DNA]</scope>
    <source>
        <strain evidence="2 3">CBS 102226</strain>
    </source>
</reference>
<dbReference type="OrthoDB" id="4164264at2759"/>
<dbReference type="VEuPathDB" id="FungiDB:Z520_05058"/>
<dbReference type="AlphaFoldDB" id="A0A0D2K111"/>
<dbReference type="EMBL" id="KN848069">
    <property type="protein sequence ID" value="KIX99482.1"/>
    <property type="molecule type" value="Genomic_DNA"/>
</dbReference>
<protein>
    <submittedName>
        <fullName evidence="2">Uncharacterized protein</fullName>
    </submittedName>
</protein>
<dbReference type="RefSeq" id="XP_016633605.1">
    <property type="nucleotide sequence ID" value="XM_016775562.1"/>
</dbReference>
<keyword evidence="3" id="KW-1185">Reference proteome</keyword>
<feature type="region of interest" description="Disordered" evidence="1">
    <location>
        <begin position="380"/>
        <end position="402"/>
    </location>
</feature>
<gene>
    <name evidence="2" type="ORF">Z520_05058</name>
</gene>